<feature type="chain" id="PRO_5045545578" description="Lipoprotein" evidence="1">
    <location>
        <begin position="28"/>
        <end position="197"/>
    </location>
</feature>
<dbReference type="RefSeq" id="WP_073922475.1">
    <property type="nucleotide sequence ID" value="NZ_CP108460.1"/>
</dbReference>
<reference evidence="2 3" key="1">
    <citation type="submission" date="2022-10" db="EMBL/GenBank/DDBJ databases">
        <title>The complete genomes of actinobacterial strains from the NBC collection.</title>
        <authorList>
            <person name="Joergensen T.S."/>
            <person name="Alvarez Arevalo M."/>
            <person name="Sterndorff E.B."/>
            <person name="Faurdal D."/>
            <person name="Vuksanovic O."/>
            <person name="Mourched A.-S."/>
            <person name="Charusanti P."/>
            <person name="Shaw S."/>
            <person name="Blin K."/>
            <person name="Weber T."/>
        </authorList>
    </citation>
    <scope>NUCLEOTIDE SEQUENCE [LARGE SCALE GENOMIC DNA]</scope>
    <source>
        <strain evidence="2 3">NBC_01247</strain>
    </source>
</reference>
<organism evidence="2 3">
    <name type="scientific">Kitasatospora herbaricolor</name>
    <dbReference type="NCBI Taxonomy" id="68217"/>
    <lineage>
        <taxon>Bacteria</taxon>
        <taxon>Bacillati</taxon>
        <taxon>Actinomycetota</taxon>
        <taxon>Actinomycetes</taxon>
        <taxon>Kitasatosporales</taxon>
        <taxon>Streptomycetaceae</taxon>
        <taxon>Kitasatospora</taxon>
    </lineage>
</organism>
<dbReference type="Proteomes" id="UP001432014">
    <property type="component" value="Chromosome"/>
</dbReference>
<accession>A0ABZ1WIV2</accession>
<evidence type="ECO:0000313" key="2">
    <source>
        <dbReference type="EMBL" id="WUS60865.1"/>
    </source>
</evidence>
<dbReference type="EMBL" id="CP108482">
    <property type="protein sequence ID" value="WUS60865.1"/>
    <property type="molecule type" value="Genomic_DNA"/>
</dbReference>
<feature type="signal peptide" evidence="1">
    <location>
        <begin position="1"/>
        <end position="27"/>
    </location>
</feature>
<name>A0ABZ1WIV2_9ACTN</name>
<evidence type="ECO:0000256" key="1">
    <source>
        <dbReference type="SAM" id="SignalP"/>
    </source>
</evidence>
<dbReference type="PROSITE" id="PS51257">
    <property type="entry name" value="PROKAR_LIPOPROTEIN"/>
    <property type="match status" value="1"/>
</dbReference>
<keyword evidence="1" id="KW-0732">Signal</keyword>
<evidence type="ECO:0000313" key="3">
    <source>
        <dbReference type="Proteomes" id="UP001432014"/>
    </source>
</evidence>
<keyword evidence="3" id="KW-1185">Reference proteome</keyword>
<protein>
    <recommendedName>
        <fullName evidence="4">Lipoprotein</fullName>
    </recommendedName>
</protein>
<proteinExistence type="predicted"/>
<sequence>MNHRALRAVAALAVTALLVGGCSSAGADTEKKRTPSMDASEARTKIDALLDGTTKAIVPAVQFSDDAYTSSENTEGMNDRPDGTTHLSKNRYVMTKVSQAKYGALLGLVERYWKAQGYTITSVNSDDRMPAIDAQAGDGVGVHIQIGFPGNVTLSAGVGAVKDPQTRYPFGPGTPLPTDAKGNQDLLPKVDDPFWSH</sequence>
<gene>
    <name evidence="2" type="ORF">OG469_38470</name>
</gene>
<evidence type="ECO:0008006" key="4">
    <source>
        <dbReference type="Google" id="ProtNLM"/>
    </source>
</evidence>